<reference evidence="7" key="1">
    <citation type="submission" date="2019-06" db="EMBL/GenBank/DDBJ databases">
        <authorList>
            <person name="Zheng W."/>
        </authorList>
    </citation>
    <scope>NUCLEOTIDE SEQUENCE</scope>
    <source>
        <strain evidence="7">QDHG01</strain>
    </source>
</reference>
<dbReference type="PANTHER" id="PTHR13720">
    <property type="entry name" value="WD-40 REPEAT PROTEIN"/>
    <property type="match status" value="1"/>
</dbReference>
<dbReference type="SMART" id="SM00320">
    <property type="entry name" value="WD40"/>
    <property type="match status" value="8"/>
</dbReference>
<dbReference type="Pfam" id="PF23414">
    <property type="entry name" value="Beta-prop_EML_2"/>
    <property type="match status" value="1"/>
</dbReference>
<keyword evidence="8" id="KW-1185">Reference proteome</keyword>
<dbReference type="Pfam" id="PF03451">
    <property type="entry name" value="HELP"/>
    <property type="match status" value="1"/>
</dbReference>
<evidence type="ECO:0000313" key="7">
    <source>
        <dbReference type="EMBL" id="TNV83122.1"/>
    </source>
</evidence>
<dbReference type="Gene3D" id="2.130.10.10">
    <property type="entry name" value="YVTN repeat-like/Quinoprotein amine dehydrogenase"/>
    <property type="match status" value="2"/>
</dbReference>
<dbReference type="GO" id="GO:0008017">
    <property type="term" value="F:microtubule binding"/>
    <property type="evidence" value="ECO:0007669"/>
    <property type="project" value="TreeGrafter"/>
</dbReference>
<evidence type="ECO:0000256" key="2">
    <source>
        <dbReference type="ARBA" id="ARBA00022737"/>
    </source>
</evidence>
<feature type="compositionally biased region" description="Polar residues" evidence="4">
    <location>
        <begin position="489"/>
        <end position="502"/>
    </location>
</feature>
<accession>A0A8J8NW81</accession>
<dbReference type="InterPro" id="IPR001680">
    <property type="entry name" value="WD40_rpt"/>
</dbReference>
<keyword evidence="1 3" id="KW-0853">WD repeat</keyword>
<dbReference type="InterPro" id="IPR015943">
    <property type="entry name" value="WD40/YVTN_repeat-like_dom_sf"/>
</dbReference>
<evidence type="ECO:0000256" key="3">
    <source>
        <dbReference type="PROSITE-ProRule" id="PRU00221"/>
    </source>
</evidence>
<dbReference type="PANTHER" id="PTHR13720:SF33">
    <property type="entry name" value="HELP DOMAIN-CONTAINING PROTEIN"/>
    <property type="match status" value="1"/>
</dbReference>
<dbReference type="AlphaFoldDB" id="A0A8J8NW81"/>
<dbReference type="InterPro" id="IPR055442">
    <property type="entry name" value="Beta-prop_EML-like_2nd"/>
</dbReference>
<feature type="region of interest" description="Disordered" evidence="4">
    <location>
        <begin position="466"/>
        <end position="503"/>
    </location>
</feature>
<evidence type="ECO:0000259" key="6">
    <source>
        <dbReference type="Pfam" id="PF23414"/>
    </source>
</evidence>
<comment type="caution">
    <text evidence="7">The sequence shown here is derived from an EMBL/GenBank/DDBJ whole genome shotgun (WGS) entry which is preliminary data.</text>
</comment>
<dbReference type="SUPFAM" id="SSF50978">
    <property type="entry name" value="WD40 repeat-like"/>
    <property type="match status" value="3"/>
</dbReference>
<evidence type="ECO:0008006" key="9">
    <source>
        <dbReference type="Google" id="ProtNLM"/>
    </source>
</evidence>
<dbReference type="Pfam" id="PF23409">
    <property type="entry name" value="Beta-prop_EML"/>
    <property type="match status" value="1"/>
</dbReference>
<sequence>MKAVKERFVRDIELEEEMTRPRLKNEFVKQTKSLKTKKTFREIKDKDDGFDYEDVGHGDESFSIKPYLSAIYIPDSYKDIEKNQTPPDEKYVIDFVYGYRSEDVRQNLFYNCKKRPVYMSACLGIIYNPSKKVGNKFTREQIIFGGGEAVDLVSRQNDASLDGHNDDITCLALDNERKLVATGQVGSAPLIFVWDALTAEKISFVRLPRGSRSVTSIGFNYNATLLACVDFSDKFNIHIVDWRKKQILMSNWSPLGDKLCTVAQRSISFWTFTQPNGKPTLKKSNNVSPIEEEGSAVAMLCATHDSKGYCFTGGQNGTIYKWAAEYTGKLVNQQKEIHKGVIHCINYAELGFQGRPSIISGGMDQLVQFLDPETLERLVHVILEGVPRSVDYSKFLLVGMRNGSIVECDILKEVKETIMYSHHDGEVWGLCQVDENVFVTSCDDNKVLMFDISQKKMIQKGAVNLHPEQPAPGMTSVRESIHSRPQGGAPTTSKHPPSQQSRALAYHAKHQHLAVATNIGTVSIREVKFGKSMDLDQECCLIHDTHEWIESMVYSPSGVKLAVGSHDNKIYIYLAPKYTQVHVFSGHTSFINSMDWSNDSRFIRSTSGAYELLYWDIGQKKQIKKKEEMKTVTFNDNQCKLGWAVQGVYPPQTDGTHINTVAQCQSAKLLATGDDYGLVSIYRDPAPTIKHKCRSFRGHSEHVTKVAFAGTHGEYMLSVGGQDQTVIQWRKLTEQELLEAAQQAV</sequence>
<dbReference type="InterPro" id="IPR036322">
    <property type="entry name" value="WD40_repeat_dom_sf"/>
</dbReference>
<dbReference type="PROSITE" id="PS50082">
    <property type="entry name" value="WD_REPEATS_2"/>
    <property type="match status" value="1"/>
</dbReference>
<dbReference type="EMBL" id="RRYP01004147">
    <property type="protein sequence ID" value="TNV83122.1"/>
    <property type="molecule type" value="Genomic_DNA"/>
</dbReference>
<keyword evidence="2" id="KW-0677">Repeat</keyword>
<evidence type="ECO:0000256" key="4">
    <source>
        <dbReference type="SAM" id="MobiDB-lite"/>
    </source>
</evidence>
<dbReference type="Proteomes" id="UP000785679">
    <property type="component" value="Unassembled WGS sequence"/>
</dbReference>
<evidence type="ECO:0000313" key="8">
    <source>
        <dbReference type="Proteomes" id="UP000785679"/>
    </source>
</evidence>
<feature type="domain" description="EML-like first beta-propeller" evidence="5">
    <location>
        <begin position="163"/>
        <end position="371"/>
    </location>
</feature>
<dbReference type="OrthoDB" id="47802at2759"/>
<gene>
    <name evidence="7" type="ORF">FGO68_gene10203</name>
</gene>
<feature type="domain" description="EML-like second beta-propeller" evidence="6">
    <location>
        <begin position="427"/>
        <end position="730"/>
    </location>
</feature>
<dbReference type="InterPro" id="IPR050630">
    <property type="entry name" value="WD_repeat_EMAP"/>
</dbReference>
<dbReference type="InterPro" id="IPR005108">
    <property type="entry name" value="HELP"/>
</dbReference>
<evidence type="ECO:0000259" key="5">
    <source>
        <dbReference type="Pfam" id="PF23409"/>
    </source>
</evidence>
<evidence type="ECO:0000256" key="1">
    <source>
        <dbReference type="ARBA" id="ARBA00022574"/>
    </source>
</evidence>
<protein>
    <recommendedName>
        <fullName evidence="9">HELP domain-containing protein</fullName>
    </recommendedName>
</protein>
<dbReference type="InterPro" id="IPR055439">
    <property type="entry name" value="Beta-prop_EML_1st"/>
</dbReference>
<proteinExistence type="predicted"/>
<organism evidence="7 8">
    <name type="scientific">Halteria grandinella</name>
    <dbReference type="NCBI Taxonomy" id="5974"/>
    <lineage>
        <taxon>Eukaryota</taxon>
        <taxon>Sar</taxon>
        <taxon>Alveolata</taxon>
        <taxon>Ciliophora</taxon>
        <taxon>Intramacronucleata</taxon>
        <taxon>Spirotrichea</taxon>
        <taxon>Stichotrichia</taxon>
        <taxon>Sporadotrichida</taxon>
        <taxon>Halteriidae</taxon>
        <taxon>Halteria</taxon>
    </lineage>
</organism>
<feature type="repeat" description="WD" evidence="3">
    <location>
        <begin position="584"/>
        <end position="625"/>
    </location>
</feature>
<name>A0A8J8NW81_HALGN</name>